<organism evidence="1 2">
    <name type="scientific">Symbiodinium necroappetens</name>
    <dbReference type="NCBI Taxonomy" id="1628268"/>
    <lineage>
        <taxon>Eukaryota</taxon>
        <taxon>Sar</taxon>
        <taxon>Alveolata</taxon>
        <taxon>Dinophyceae</taxon>
        <taxon>Suessiales</taxon>
        <taxon>Symbiodiniaceae</taxon>
        <taxon>Symbiodinium</taxon>
    </lineage>
</organism>
<evidence type="ECO:0000313" key="2">
    <source>
        <dbReference type="Proteomes" id="UP000601435"/>
    </source>
</evidence>
<proteinExistence type="predicted"/>
<comment type="caution">
    <text evidence="1">The sequence shown here is derived from an EMBL/GenBank/DDBJ whole genome shotgun (WGS) entry which is preliminary data.</text>
</comment>
<dbReference type="Proteomes" id="UP000601435">
    <property type="component" value="Unassembled WGS sequence"/>
</dbReference>
<sequence>YYWSHFRRLNVEWACQHPAEGTIPISVYGDEATYSSLQDKFLALNLSCPLFRPKGKSSWTKYWLFFIVSSAIHLGNVTLRPILCRAVWSLNLARRQLAYAIVVTPVAFPRMVAECSRSSVRSNSLHKRAQRSLYCRSCRTNHAH</sequence>
<feature type="non-terminal residue" evidence="1">
    <location>
        <position position="1"/>
    </location>
</feature>
<gene>
    <name evidence="1" type="primary">Wrap53</name>
    <name evidence="1" type="ORF">SNEC2469_LOCUS13518</name>
</gene>
<name>A0A812SF16_9DINO</name>
<evidence type="ECO:0000313" key="1">
    <source>
        <dbReference type="EMBL" id="CAE7478497.1"/>
    </source>
</evidence>
<protein>
    <submittedName>
        <fullName evidence="1">Wrap53 protein</fullName>
    </submittedName>
</protein>
<accession>A0A812SF16</accession>
<dbReference type="EMBL" id="CAJNJA010021582">
    <property type="protein sequence ID" value="CAE7478497.1"/>
    <property type="molecule type" value="Genomic_DNA"/>
</dbReference>
<dbReference type="OrthoDB" id="409246at2759"/>
<reference evidence="1" key="1">
    <citation type="submission" date="2021-02" db="EMBL/GenBank/DDBJ databases">
        <authorList>
            <person name="Dougan E. K."/>
            <person name="Rhodes N."/>
            <person name="Thang M."/>
            <person name="Chan C."/>
        </authorList>
    </citation>
    <scope>NUCLEOTIDE SEQUENCE</scope>
</reference>
<keyword evidence="2" id="KW-1185">Reference proteome</keyword>
<dbReference type="AlphaFoldDB" id="A0A812SF16"/>